<gene>
    <name evidence="11" type="primary">TRIM25</name>
</gene>
<feature type="coiled-coil region" evidence="7">
    <location>
        <begin position="315"/>
        <end position="342"/>
    </location>
</feature>
<dbReference type="InterPro" id="IPR017907">
    <property type="entry name" value="Znf_RING_CS"/>
</dbReference>
<evidence type="ECO:0000256" key="4">
    <source>
        <dbReference type="ARBA" id="ARBA00022833"/>
    </source>
</evidence>
<dbReference type="SUPFAM" id="SSF57850">
    <property type="entry name" value="RING/U-box"/>
    <property type="match status" value="1"/>
</dbReference>
<dbReference type="Pfam" id="PF25600">
    <property type="entry name" value="TRIM_CC"/>
    <property type="match status" value="1"/>
</dbReference>
<dbReference type="PRINTS" id="PR01407">
    <property type="entry name" value="BUTYPHLNCDUF"/>
</dbReference>
<protein>
    <recommendedName>
        <fullName evidence="13">E3 ubiquitin-protein ligase TRIM39-like</fullName>
    </recommendedName>
</protein>
<evidence type="ECO:0000313" key="11">
    <source>
        <dbReference type="Ensembl" id="ENSOTSP00005143379.1"/>
    </source>
</evidence>
<dbReference type="GeneTree" id="ENSGT01040000240385"/>
<dbReference type="Pfam" id="PF13765">
    <property type="entry name" value="PRY"/>
    <property type="match status" value="1"/>
</dbReference>
<dbReference type="CDD" id="cd13733">
    <property type="entry name" value="SPRY_PRY_C-I_1"/>
    <property type="match status" value="1"/>
</dbReference>
<dbReference type="GO" id="GO:0005737">
    <property type="term" value="C:cytoplasm"/>
    <property type="evidence" value="ECO:0007669"/>
    <property type="project" value="UniProtKB-ARBA"/>
</dbReference>
<dbReference type="Gene3D" id="3.30.160.60">
    <property type="entry name" value="Classic Zinc Finger"/>
    <property type="match status" value="1"/>
</dbReference>
<dbReference type="PROSITE" id="PS50119">
    <property type="entry name" value="ZF_BBOX"/>
    <property type="match status" value="1"/>
</dbReference>
<sequence length="609" mass="69787">MTLSTYSWLVTRYTGRIEQRCLSFFYTAALLGPELRREQCPHRHIHTYKRRYGISSSLLSEEQFQCSICLDVFTDPVSIPCGHNFCKACIKGYWDSTGLFQCPLCKQIFHIRPEPDVNRTLRGVAELFKGLIVRDREDFATEPGEVVCDVCTGKKRKALRSCLVCLTSYCESHLEPHQIAPALKRHQLINPVKNLEDRMCKKHNKLLELFCRTDQICMCQFCSETDHKAHNSVPLEEECDQRKAQLAKTEAQVKQMIQERLQKVKEIKHSVDLSKKHTEREISGKVQIFTALVHSIDKCKAEFICVIEQKQEASEKCAKGIIKELEQEITELKRISSELGQLTHTKDHLQLLQSSPSWCLPVKAKGWSEISVQSHLHMGYMKRVVSQLGDKLTSEVKRFRNEMENELKKLCEAEMKILQYAVDVTLDPDTAYPELILSVDGKQVRCGDQSQNLSNNPKRFTYIYSVLGKEGFSSGKFYYEVQVKGKTEWDLGVATESINRQGWLPLSIEDGVWTLGLSTNNYYEANDPKVQLSLKKKPQKVGVFVDYEEGRVSIYDVDATARSHICSFTGHKFREKLYPYFHCGYPDGERNIAPLVISPVSHMTGPVLH</sequence>
<dbReference type="Ensembl" id="ENSOTST00005189828.1">
    <property type="protein sequence ID" value="ENSOTSP00005143379.1"/>
    <property type="gene ID" value="ENSOTSG00005077525.1"/>
</dbReference>
<dbReference type="PROSITE" id="PS50188">
    <property type="entry name" value="B302_SPRY"/>
    <property type="match status" value="1"/>
</dbReference>
<keyword evidence="7" id="KW-0175">Coiled coil</keyword>
<evidence type="ECO:0008006" key="13">
    <source>
        <dbReference type="Google" id="ProtNLM"/>
    </source>
</evidence>
<dbReference type="AlphaFoldDB" id="A0AAZ3RU03"/>
<dbReference type="InterPro" id="IPR013320">
    <property type="entry name" value="ConA-like_dom_sf"/>
</dbReference>
<reference evidence="11" key="3">
    <citation type="submission" date="2025-09" db="UniProtKB">
        <authorList>
            <consortium name="Ensembl"/>
        </authorList>
    </citation>
    <scope>IDENTIFICATION</scope>
</reference>
<dbReference type="InterPro" id="IPR000315">
    <property type="entry name" value="Znf_B-box"/>
</dbReference>
<dbReference type="InterPro" id="IPR003879">
    <property type="entry name" value="Butyrophylin_SPRY"/>
</dbReference>
<keyword evidence="1" id="KW-0399">Innate immunity</keyword>
<dbReference type="GO" id="GO:0045087">
    <property type="term" value="P:innate immune response"/>
    <property type="evidence" value="ECO:0007669"/>
    <property type="project" value="UniProtKB-KW"/>
</dbReference>
<feature type="domain" description="RING-type" evidence="8">
    <location>
        <begin position="66"/>
        <end position="106"/>
    </location>
</feature>
<dbReference type="PROSITE" id="PS00518">
    <property type="entry name" value="ZF_RING_1"/>
    <property type="match status" value="1"/>
</dbReference>
<name>A0AAZ3RU03_ONCTS</name>
<dbReference type="Gene3D" id="2.60.120.920">
    <property type="match status" value="1"/>
</dbReference>
<dbReference type="SMART" id="SM00184">
    <property type="entry name" value="RING"/>
    <property type="match status" value="1"/>
</dbReference>
<dbReference type="Proteomes" id="UP000694402">
    <property type="component" value="Unassembled WGS sequence"/>
</dbReference>
<dbReference type="PROSITE" id="PS50089">
    <property type="entry name" value="ZF_RING_2"/>
    <property type="match status" value="1"/>
</dbReference>
<dbReference type="InterPro" id="IPR006574">
    <property type="entry name" value="PRY"/>
</dbReference>
<keyword evidence="5" id="KW-0391">Immunity</keyword>
<keyword evidence="12" id="KW-1185">Reference proteome</keyword>
<evidence type="ECO:0000256" key="2">
    <source>
        <dbReference type="ARBA" id="ARBA00022723"/>
    </source>
</evidence>
<accession>A0AAZ3RU03</accession>
<dbReference type="SMART" id="SM00589">
    <property type="entry name" value="PRY"/>
    <property type="match status" value="1"/>
</dbReference>
<keyword evidence="2" id="KW-0479">Metal-binding</keyword>
<dbReference type="PANTHER" id="PTHR25465:SF32">
    <property type="entry name" value="BLOODTHIRSTY-RELATED GENE FAMILY, MEMBER 16 ISOFORM X1-RELATED"/>
    <property type="match status" value="1"/>
</dbReference>
<proteinExistence type="predicted"/>
<evidence type="ECO:0000259" key="9">
    <source>
        <dbReference type="PROSITE" id="PS50119"/>
    </source>
</evidence>
<dbReference type="Pfam" id="PF13445">
    <property type="entry name" value="zf-RING_UBOX"/>
    <property type="match status" value="1"/>
</dbReference>
<dbReference type="SMART" id="SM00336">
    <property type="entry name" value="BBOX"/>
    <property type="match status" value="1"/>
</dbReference>
<reference evidence="12" key="1">
    <citation type="journal article" date="2018" name="PLoS ONE">
        <title>Chinook salmon (Oncorhynchus tshawytscha) genome and transcriptome.</title>
        <authorList>
            <person name="Christensen K.A."/>
            <person name="Leong J.S."/>
            <person name="Sakhrani D."/>
            <person name="Biagi C.A."/>
            <person name="Minkley D.R."/>
            <person name="Withler R.E."/>
            <person name="Rondeau E.B."/>
            <person name="Koop B.F."/>
            <person name="Devlin R.H."/>
        </authorList>
    </citation>
    <scope>NUCLEOTIDE SEQUENCE [LARGE SCALE GENOMIC DNA]</scope>
</reference>
<dbReference type="PANTHER" id="PTHR25465">
    <property type="entry name" value="B-BOX DOMAIN CONTAINING"/>
    <property type="match status" value="1"/>
</dbReference>
<evidence type="ECO:0000256" key="3">
    <source>
        <dbReference type="ARBA" id="ARBA00022771"/>
    </source>
</evidence>
<dbReference type="InterPro" id="IPR013083">
    <property type="entry name" value="Znf_RING/FYVE/PHD"/>
</dbReference>
<dbReference type="Gene3D" id="4.10.830.40">
    <property type="match status" value="1"/>
</dbReference>
<feature type="domain" description="B box-type" evidence="9">
    <location>
        <begin position="195"/>
        <end position="235"/>
    </location>
</feature>
<reference evidence="11" key="2">
    <citation type="submission" date="2025-08" db="UniProtKB">
        <authorList>
            <consortium name="Ensembl"/>
        </authorList>
    </citation>
    <scope>IDENTIFICATION</scope>
</reference>
<dbReference type="Pfam" id="PF00622">
    <property type="entry name" value="SPRY"/>
    <property type="match status" value="1"/>
</dbReference>
<dbReference type="SUPFAM" id="SSF57845">
    <property type="entry name" value="B-box zinc-binding domain"/>
    <property type="match status" value="1"/>
</dbReference>
<dbReference type="InterPro" id="IPR003877">
    <property type="entry name" value="SPRY_dom"/>
</dbReference>
<dbReference type="InterPro" id="IPR058030">
    <property type="entry name" value="TRIM8/14/16/25/29/45/65_CC"/>
</dbReference>
<keyword evidence="4" id="KW-0862">Zinc</keyword>
<keyword evidence="3 6" id="KW-0863">Zinc-finger</keyword>
<organism evidence="11 12">
    <name type="scientific">Oncorhynchus tshawytscha</name>
    <name type="common">Chinook salmon</name>
    <name type="synonym">Salmo tshawytscha</name>
    <dbReference type="NCBI Taxonomy" id="74940"/>
    <lineage>
        <taxon>Eukaryota</taxon>
        <taxon>Metazoa</taxon>
        <taxon>Chordata</taxon>
        <taxon>Craniata</taxon>
        <taxon>Vertebrata</taxon>
        <taxon>Euteleostomi</taxon>
        <taxon>Actinopterygii</taxon>
        <taxon>Neopterygii</taxon>
        <taxon>Teleostei</taxon>
        <taxon>Protacanthopterygii</taxon>
        <taxon>Salmoniformes</taxon>
        <taxon>Salmonidae</taxon>
        <taxon>Salmoninae</taxon>
        <taxon>Oncorhynchus</taxon>
    </lineage>
</organism>
<evidence type="ECO:0000256" key="1">
    <source>
        <dbReference type="ARBA" id="ARBA00022588"/>
    </source>
</evidence>
<evidence type="ECO:0000256" key="6">
    <source>
        <dbReference type="PROSITE-ProRule" id="PRU00024"/>
    </source>
</evidence>
<evidence type="ECO:0000259" key="10">
    <source>
        <dbReference type="PROSITE" id="PS50188"/>
    </source>
</evidence>
<evidence type="ECO:0000256" key="7">
    <source>
        <dbReference type="SAM" id="Coils"/>
    </source>
</evidence>
<evidence type="ECO:0000256" key="5">
    <source>
        <dbReference type="ARBA" id="ARBA00022859"/>
    </source>
</evidence>
<evidence type="ECO:0000313" key="12">
    <source>
        <dbReference type="Proteomes" id="UP000694402"/>
    </source>
</evidence>
<dbReference type="InterPro" id="IPR043136">
    <property type="entry name" value="B30.2/SPRY_sf"/>
</dbReference>
<dbReference type="SUPFAM" id="SSF49899">
    <property type="entry name" value="Concanavalin A-like lectins/glucanases"/>
    <property type="match status" value="1"/>
</dbReference>
<dbReference type="Pfam" id="PF00643">
    <property type="entry name" value="zf-B_box"/>
    <property type="match status" value="1"/>
</dbReference>
<dbReference type="GO" id="GO:0008270">
    <property type="term" value="F:zinc ion binding"/>
    <property type="evidence" value="ECO:0007669"/>
    <property type="project" value="UniProtKB-KW"/>
</dbReference>
<dbReference type="InterPro" id="IPR051051">
    <property type="entry name" value="E3_ubiq-ligase_TRIM/RNF"/>
</dbReference>
<dbReference type="Gene3D" id="3.30.40.10">
    <property type="entry name" value="Zinc/RING finger domain, C3HC4 (zinc finger)"/>
    <property type="match status" value="1"/>
</dbReference>
<evidence type="ECO:0000259" key="8">
    <source>
        <dbReference type="PROSITE" id="PS50089"/>
    </source>
</evidence>
<dbReference type="InterPro" id="IPR001870">
    <property type="entry name" value="B30.2/SPRY"/>
</dbReference>
<dbReference type="SMART" id="SM00449">
    <property type="entry name" value="SPRY"/>
    <property type="match status" value="1"/>
</dbReference>
<dbReference type="InterPro" id="IPR027370">
    <property type="entry name" value="Znf-RING_euk"/>
</dbReference>
<dbReference type="FunFam" id="2.60.120.920:FF:000004">
    <property type="entry name" value="Butyrophilin subfamily 1 member A1"/>
    <property type="match status" value="1"/>
</dbReference>
<dbReference type="InterPro" id="IPR001841">
    <property type="entry name" value="Znf_RING"/>
</dbReference>
<dbReference type="CDD" id="cd19769">
    <property type="entry name" value="Bbox2_TRIM16-like"/>
    <property type="match status" value="1"/>
</dbReference>
<feature type="domain" description="B30.2/SPRY" evidence="10">
    <location>
        <begin position="404"/>
        <end position="600"/>
    </location>
</feature>